<dbReference type="OrthoDB" id="681025at2"/>
<organism evidence="1 2">
    <name type="scientific">Robiginitalea biformata (strain ATCC BAA-864 / DSM 15991 / KCTC 12146 / HTCC2501)</name>
    <dbReference type="NCBI Taxonomy" id="313596"/>
    <lineage>
        <taxon>Bacteria</taxon>
        <taxon>Pseudomonadati</taxon>
        <taxon>Bacteroidota</taxon>
        <taxon>Flavobacteriia</taxon>
        <taxon>Flavobacteriales</taxon>
        <taxon>Flavobacteriaceae</taxon>
        <taxon>Robiginitalea</taxon>
    </lineage>
</organism>
<accession>A4CGM8</accession>
<dbReference type="STRING" id="313596.RB2501_04290"/>
<dbReference type="Proteomes" id="UP000009049">
    <property type="component" value="Chromosome"/>
</dbReference>
<protein>
    <submittedName>
        <fullName evidence="1">Uncharacterized protein</fullName>
    </submittedName>
</protein>
<dbReference type="AlphaFoldDB" id="A4CGM8"/>
<keyword evidence="2" id="KW-1185">Reference proteome</keyword>
<dbReference type="Pfam" id="PF21983">
    <property type="entry name" value="NikA-like"/>
    <property type="match status" value="1"/>
</dbReference>
<reference evidence="1 2" key="1">
    <citation type="journal article" date="2009" name="J. Bacteriol.">
        <title>Complete genome sequence of Robiginitalea biformata HTCC2501.</title>
        <authorList>
            <person name="Oh H.M."/>
            <person name="Giovannoni S.J."/>
            <person name="Lee K."/>
            <person name="Ferriera S."/>
            <person name="Johnson J."/>
            <person name="Cho J.C."/>
        </authorList>
    </citation>
    <scope>NUCLEOTIDE SEQUENCE [LARGE SCALE GENOMIC DNA]</scope>
    <source>
        <strain evidence="2">ATCC BAA-864 / HTCC2501 / KCTC 12146</strain>
    </source>
</reference>
<dbReference type="RefSeq" id="WP_012813781.1">
    <property type="nucleotide sequence ID" value="NC_013222.1"/>
</dbReference>
<proteinExistence type="predicted"/>
<dbReference type="InterPro" id="IPR053842">
    <property type="entry name" value="NikA-like"/>
</dbReference>
<dbReference type="KEGG" id="rbi:RB2501_04290"/>
<gene>
    <name evidence="1" type="ordered locus">RB2501_04290</name>
</gene>
<evidence type="ECO:0000313" key="1">
    <source>
        <dbReference type="EMBL" id="EAR16086.1"/>
    </source>
</evidence>
<dbReference type="EMBL" id="CP001712">
    <property type="protein sequence ID" value="EAR16086.1"/>
    <property type="molecule type" value="Genomic_DNA"/>
</dbReference>
<name>A4CGM8_ROBBH</name>
<sequence>MARPKKNIQDLKAIRLNVRVTVKEYLIVAENADTLGITIPDFIRMKVTGRVLPRKRIPPDNRKLFIELGRIGNNLNQLTKKVHLGMNNSPILIEHLSAMRSTLDTLKANIVKP</sequence>
<dbReference type="HOGENOM" id="CLU_096411_0_3_10"/>
<evidence type="ECO:0000313" key="2">
    <source>
        <dbReference type="Proteomes" id="UP000009049"/>
    </source>
</evidence>
<dbReference type="eggNOG" id="ENOG5033BCJ">
    <property type="taxonomic scope" value="Bacteria"/>
</dbReference>